<dbReference type="PROSITE" id="PS50181">
    <property type="entry name" value="FBOX"/>
    <property type="match status" value="1"/>
</dbReference>
<dbReference type="InterPro" id="IPR050796">
    <property type="entry name" value="SCF_F-box_component"/>
</dbReference>
<gene>
    <name evidence="2" type="ORF">SI7747_01000173</name>
</gene>
<reference evidence="2 3" key="1">
    <citation type="submission" date="2019-12" db="EMBL/GenBank/DDBJ databases">
        <authorList>
            <person name="Scholz U."/>
            <person name="Mascher M."/>
            <person name="Fiebig A."/>
        </authorList>
    </citation>
    <scope>NUCLEOTIDE SEQUENCE</scope>
</reference>
<protein>
    <recommendedName>
        <fullName evidence="1">F-box domain-containing protein</fullName>
    </recommendedName>
</protein>
<evidence type="ECO:0000313" key="3">
    <source>
        <dbReference type="Proteomes" id="UP001189122"/>
    </source>
</evidence>
<dbReference type="AlphaFoldDB" id="A0A7I8I854"/>
<dbReference type="EMBL" id="CACRZD030000001">
    <property type="protein sequence ID" value="CAA6653583.1"/>
    <property type="molecule type" value="Genomic_DNA"/>
</dbReference>
<dbReference type="SUPFAM" id="SSF81383">
    <property type="entry name" value="F-box domain"/>
    <property type="match status" value="1"/>
</dbReference>
<evidence type="ECO:0000259" key="1">
    <source>
        <dbReference type="PROSITE" id="PS50181"/>
    </source>
</evidence>
<proteinExistence type="predicted"/>
<dbReference type="PANTHER" id="PTHR31672">
    <property type="entry name" value="BNACNNG10540D PROTEIN"/>
    <property type="match status" value="1"/>
</dbReference>
<dbReference type="InterPro" id="IPR036047">
    <property type="entry name" value="F-box-like_dom_sf"/>
</dbReference>
<dbReference type="EMBL" id="LR743588">
    <property type="protein sequence ID" value="CAA2613768.1"/>
    <property type="molecule type" value="Genomic_DNA"/>
</dbReference>
<dbReference type="InterPro" id="IPR001810">
    <property type="entry name" value="F-box_dom"/>
</dbReference>
<feature type="domain" description="F-box" evidence="1">
    <location>
        <begin position="1"/>
        <end position="47"/>
    </location>
</feature>
<name>A0A7I8I854_SPIIN</name>
<keyword evidence="3" id="KW-1185">Reference proteome</keyword>
<dbReference type="Pfam" id="PF12937">
    <property type="entry name" value="F-box-like"/>
    <property type="match status" value="1"/>
</dbReference>
<organism evidence="2">
    <name type="scientific">Spirodela intermedia</name>
    <name type="common">Intermediate duckweed</name>
    <dbReference type="NCBI Taxonomy" id="51605"/>
    <lineage>
        <taxon>Eukaryota</taxon>
        <taxon>Viridiplantae</taxon>
        <taxon>Streptophyta</taxon>
        <taxon>Embryophyta</taxon>
        <taxon>Tracheophyta</taxon>
        <taxon>Spermatophyta</taxon>
        <taxon>Magnoliopsida</taxon>
        <taxon>Liliopsida</taxon>
        <taxon>Araceae</taxon>
        <taxon>Lemnoideae</taxon>
        <taxon>Spirodela</taxon>
    </lineage>
</organism>
<sequence>MNCRNLPDEICTEILSWLPAKQVARCRSLCKGFRAVTRASTSTSRRLAGEGQHEFRRLGEGVDVDVVCVTPTDYWSCFMECWLSSWERRWKLVSDKVFLAHRSIKIHHPVLAANGLIYLASTCGRHKRQIPPFLLAVDVRVGSSRILPLPEKAALASDDGDIEKAGSGSGSLLSLVLCNRASEFTIWDVKDPDRWVWRSGASM</sequence>
<evidence type="ECO:0000313" key="2">
    <source>
        <dbReference type="EMBL" id="CAA2613768.1"/>
    </source>
</evidence>
<accession>A0A7I8I854</accession>
<dbReference type="SMART" id="SM00256">
    <property type="entry name" value="FBOX"/>
    <property type="match status" value="1"/>
</dbReference>
<dbReference type="Proteomes" id="UP001189122">
    <property type="component" value="Unassembled WGS sequence"/>
</dbReference>
<dbReference type="Gene3D" id="1.20.1280.50">
    <property type="match status" value="1"/>
</dbReference>